<organism evidence="1 2">
    <name type="scientific">Rubroshorea leprosula</name>
    <dbReference type="NCBI Taxonomy" id="152421"/>
    <lineage>
        <taxon>Eukaryota</taxon>
        <taxon>Viridiplantae</taxon>
        <taxon>Streptophyta</taxon>
        <taxon>Embryophyta</taxon>
        <taxon>Tracheophyta</taxon>
        <taxon>Spermatophyta</taxon>
        <taxon>Magnoliopsida</taxon>
        <taxon>eudicotyledons</taxon>
        <taxon>Gunneridae</taxon>
        <taxon>Pentapetalae</taxon>
        <taxon>rosids</taxon>
        <taxon>malvids</taxon>
        <taxon>Malvales</taxon>
        <taxon>Dipterocarpaceae</taxon>
        <taxon>Rubroshorea</taxon>
    </lineage>
</organism>
<keyword evidence="2" id="KW-1185">Reference proteome</keyword>
<dbReference type="Proteomes" id="UP001054252">
    <property type="component" value="Unassembled WGS sequence"/>
</dbReference>
<accession>A0AAV5K6A8</accession>
<proteinExistence type="predicted"/>
<gene>
    <name evidence="1" type="ORF">SLEP1_g30634</name>
</gene>
<dbReference type="AlphaFoldDB" id="A0AAV5K6A8"/>
<evidence type="ECO:0000313" key="1">
    <source>
        <dbReference type="EMBL" id="GKV20526.1"/>
    </source>
</evidence>
<dbReference type="EMBL" id="BPVZ01000055">
    <property type="protein sequence ID" value="GKV20526.1"/>
    <property type="molecule type" value="Genomic_DNA"/>
</dbReference>
<sequence length="77" mass="8489">MILHYAARERYCQAASAPYVIGGAAIRRSFGGGSEVETEGRNRFSLYNHRFVLPMSPGRALNVVLLRTEATRGSCVE</sequence>
<reference evidence="1 2" key="1">
    <citation type="journal article" date="2021" name="Commun. Biol.">
        <title>The genome of Shorea leprosula (Dipterocarpaceae) highlights the ecological relevance of drought in aseasonal tropical rainforests.</title>
        <authorList>
            <person name="Ng K.K.S."/>
            <person name="Kobayashi M.J."/>
            <person name="Fawcett J.A."/>
            <person name="Hatakeyama M."/>
            <person name="Paape T."/>
            <person name="Ng C.H."/>
            <person name="Ang C.C."/>
            <person name="Tnah L.H."/>
            <person name="Lee C.T."/>
            <person name="Nishiyama T."/>
            <person name="Sese J."/>
            <person name="O'Brien M.J."/>
            <person name="Copetti D."/>
            <person name="Mohd Noor M.I."/>
            <person name="Ong R.C."/>
            <person name="Putra M."/>
            <person name="Sireger I.Z."/>
            <person name="Indrioko S."/>
            <person name="Kosugi Y."/>
            <person name="Izuno A."/>
            <person name="Isagi Y."/>
            <person name="Lee S.L."/>
            <person name="Shimizu K.K."/>
        </authorList>
    </citation>
    <scope>NUCLEOTIDE SEQUENCE [LARGE SCALE GENOMIC DNA]</scope>
    <source>
        <strain evidence="1">214</strain>
    </source>
</reference>
<evidence type="ECO:0000313" key="2">
    <source>
        <dbReference type="Proteomes" id="UP001054252"/>
    </source>
</evidence>
<name>A0AAV5K6A8_9ROSI</name>
<comment type="caution">
    <text evidence="1">The sequence shown here is derived from an EMBL/GenBank/DDBJ whole genome shotgun (WGS) entry which is preliminary data.</text>
</comment>
<protein>
    <submittedName>
        <fullName evidence="1">Uncharacterized protein</fullName>
    </submittedName>
</protein>